<gene>
    <name evidence="1" type="ORF">FAA86_09725</name>
</gene>
<protein>
    <submittedName>
        <fullName evidence="1">Uncharacterized protein</fullName>
    </submittedName>
</protein>
<dbReference type="RefSeq" id="WP_136540129.1">
    <property type="nucleotide sequence ID" value="NZ_STGU01000004.1"/>
</dbReference>
<evidence type="ECO:0000313" key="1">
    <source>
        <dbReference type="EMBL" id="THV36769.1"/>
    </source>
</evidence>
<accession>A0A4S8Q7G0</accession>
<reference evidence="1 2" key="1">
    <citation type="submission" date="2019-04" db="EMBL/GenBank/DDBJ databases">
        <title>genome sequence of strain W3.</title>
        <authorList>
            <person name="Gao J."/>
            <person name="Sun J."/>
        </authorList>
    </citation>
    <scope>NUCLEOTIDE SEQUENCE [LARGE SCALE GENOMIC DNA]</scope>
    <source>
        <strain evidence="1 2">W3</strain>
    </source>
</reference>
<name>A0A4S8Q7G0_9HYPH</name>
<dbReference type="AlphaFoldDB" id="A0A4S8Q7G0"/>
<dbReference type="Proteomes" id="UP000307378">
    <property type="component" value="Unassembled WGS sequence"/>
</dbReference>
<organism evidence="1 2">
    <name type="scientific">Rhizobium rosettiformans W3</name>
    <dbReference type="NCBI Taxonomy" id="538378"/>
    <lineage>
        <taxon>Bacteria</taxon>
        <taxon>Pseudomonadati</taxon>
        <taxon>Pseudomonadota</taxon>
        <taxon>Alphaproteobacteria</taxon>
        <taxon>Hyphomicrobiales</taxon>
        <taxon>Rhizobiaceae</taxon>
        <taxon>Rhizobium/Agrobacterium group</taxon>
        <taxon>Rhizobium</taxon>
    </lineage>
</organism>
<sequence>MTEHLTKSRQTAEIAFAKTQSQFLARSRAVDEQDAIASARDEKTIRLREARLAREREARESATAALVAKRART</sequence>
<proteinExistence type="predicted"/>
<dbReference type="EMBL" id="STGU01000004">
    <property type="protein sequence ID" value="THV36769.1"/>
    <property type="molecule type" value="Genomic_DNA"/>
</dbReference>
<evidence type="ECO:0000313" key="2">
    <source>
        <dbReference type="Proteomes" id="UP000307378"/>
    </source>
</evidence>
<comment type="caution">
    <text evidence="1">The sequence shown here is derived from an EMBL/GenBank/DDBJ whole genome shotgun (WGS) entry which is preliminary data.</text>
</comment>